<dbReference type="EMBL" id="JAPPUX010000005">
    <property type="protein sequence ID" value="MCY4728297.1"/>
    <property type="molecule type" value="Genomic_DNA"/>
</dbReference>
<evidence type="ECO:0000256" key="1">
    <source>
        <dbReference type="SAM" id="MobiDB-lite"/>
    </source>
</evidence>
<dbReference type="RefSeq" id="WP_268113279.1">
    <property type="nucleotide sequence ID" value="NZ_JAPPUX010000005.1"/>
</dbReference>
<name>A0ABT4CH60_9ACTN</name>
<organism evidence="2 3">
    <name type="scientific">Nocardioides pini</name>
    <dbReference type="NCBI Taxonomy" id="2975053"/>
    <lineage>
        <taxon>Bacteria</taxon>
        <taxon>Bacillati</taxon>
        <taxon>Actinomycetota</taxon>
        <taxon>Actinomycetes</taxon>
        <taxon>Propionibacteriales</taxon>
        <taxon>Nocardioidaceae</taxon>
        <taxon>Nocardioides</taxon>
    </lineage>
</organism>
<gene>
    <name evidence="2" type="ORF">NYO98_18600</name>
</gene>
<dbReference type="Proteomes" id="UP001074726">
    <property type="component" value="Unassembled WGS sequence"/>
</dbReference>
<keyword evidence="3" id="KW-1185">Reference proteome</keyword>
<comment type="caution">
    <text evidence="2">The sequence shown here is derived from an EMBL/GenBank/DDBJ whole genome shotgun (WGS) entry which is preliminary data.</text>
</comment>
<evidence type="ECO:0000313" key="3">
    <source>
        <dbReference type="Proteomes" id="UP001074726"/>
    </source>
</evidence>
<sequence length="45" mass="5142">MGMAKKIAAFGIAKKVFDEARKPHNQAKIKEAARKLQERRGAKRY</sequence>
<protein>
    <submittedName>
        <fullName evidence="2">Uncharacterized protein</fullName>
    </submittedName>
</protein>
<accession>A0ABT4CH60</accession>
<reference evidence="2" key="1">
    <citation type="submission" date="2022-08" db="EMBL/GenBank/DDBJ databases">
        <title>Genome sequencing of Nocardioides sp. STR2.</title>
        <authorList>
            <person name="So Y."/>
        </authorList>
    </citation>
    <scope>NUCLEOTIDE SEQUENCE</scope>
    <source>
        <strain evidence="2">STR2</strain>
    </source>
</reference>
<proteinExistence type="predicted"/>
<evidence type="ECO:0000313" key="2">
    <source>
        <dbReference type="EMBL" id="MCY4728297.1"/>
    </source>
</evidence>
<feature type="region of interest" description="Disordered" evidence="1">
    <location>
        <begin position="23"/>
        <end position="45"/>
    </location>
</feature>